<accession>A0A3B0UNT4</accession>
<organism evidence="1">
    <name type="scientific">hydrothermal vent metagenome</name>
    <dbReference type="NCBI Taxonomy" id="652676"/>
    <lineage>
        <taxon>unclassified sequences</taxon>
        <taxon>metagenomes</taxon>
        <taxon>ecological metagenomes</taxon>
    </lineage>
</organism>
<dbReference type="EMBL" id="UOEP01000140">
    <property type="protein sequence ID" value="VAW21286.1"/>
    <property type="molecule type" value="Genomic_DNA"/>
</dbReference>
<gene>
    <name evidence="1" type="ORF">MNBD_BACTEROID01-1537</name>
</gene>
<evidence type="ECO:0000313" key="1">
    <source>
        <dbReference type="EMBL" id="VAW21286.1"/>
    </source>
</evidence>
<protein>
    <submittedName>
        <fullName evidence="1">Cell surface glycan-binding lipoprotein, utilization system for glycans and polysaccharides (PUL), SusD family</fullName>
    </submittedName>
</protein>
<dbReference type="InterPro" id="IPR011990">
    <property type="entry name" value="TPR-like_helical_dom_sf"/>
</dbReference>
<sequence>MKANIRIQIIAVLTLMLTVNACTDDYPMLNTPNNLVTEDLVDVNLLLTRVQAYSIVLEAPDGRGNVGNYCGMYVSEAGRPFNEGENAGLWNNTYSNYARNLSKIIQICQKRENASDLVNKIAIARIMKAWVFARCTDTYGDIPYSESCLPQEDAIYNPKYDTQKSIYEDLFKELKEAAAQLDITKESYGSADLVYKGDVTKWKKLANSLRLRLALRVRYVDAAMASSNISDLNESNLITSRDDDAYIFTATDYTENQSRAYNWLLQISSTSKKDYIGKTMLDILIGNGDAHNPADPRIKVYADTAQASWPGTPGYEDIPFFGYRGRPLLGLVPVEEKYPYGAESCSRKPDLLYVPKLEMPLFRCTETYFALAEAALFGLKGSAADAQTYYKKGLEAAMSWAKEFYENCVPQLPNVLGMFHPKWNADDISQYLEYKKLTQDEIDTFLASPAATLTGSDEEKLEQIINQKLIVLFPNEDEGWAEYRRTGYPRILVGHDQDPLKGVIPRRFMYPTSEQTINSASYKEAVDRMGGTDKMLNKIWWDTNPLSPHKHPGEVEWRERPWI</sequence>
<dbReference type="SUPFAM" id="SSF48452">
    <property type="entry name" value="TPR-like"/>
    <property type="match status" value="1"/>
</dbReference>
<proteinExistence type="predicted"/>
<dbReference type="Pfam" id="PF12771">
    <property type="entry name" value="SusD-like_2"/>
    <property type="match status" value="1"/>
</dbReference>
<dbReference type="AlphaFoldDB" id="A0A3B0UNT4"/>
<dbReference type="Gene3D" id="1.25.40.390">
    <property type="match status" value="1"/>
</dbReference>
<reference evidence="1" key="1">
    <citation type="submission" date="2018-06" db="EMBL/GenBank/DDBJ databases">
        <authorList>
            <person name="Zhirakovskaya E."/>
        </authorList>
    </citation>
    <scope>NUCLEOTIDE SEQUENCE</scope>
</reference>
<keyword evidence="1" id="KW-0449">Lipoprotein</keyword>
<name>A0A3B0UNT4_9ZZZZ</name>
<dbReference type="InterPro" id="IPR041662">
    <property type="entry name" value="SusD-like_2"/>
</dbReference>